<keyword evidence="2" id="KW-1133">Transmembrane helix</keyword>
<dbReference type="EMBL" id="QNRR01000009">
    <property type="protein sequence ID" value="RBP39799.1"/>
    <property type="molecule type" value="Genomic_DNA"/>
</dbReference>
<gene>
    <name evidence="4" type="ORF">DES53_109227</name>
</gene>
<name>A0A366HDA1_9BACT</name>
<comment type="caution">
    <text evidence="4">The sequence shown here is derived from an EMBL/GenBank/DDBJ whole genome shotgun (WGS) entry which is preliminary data.</text>
</comment>
<evidence type="ECO:0000313" key="5">
    <source>
        <dbReference type="Proteomes" id="UP000253426"/>
    </source>
</evidence>
<evidence type="ECO:0000256" key="2">
    <source>
        <dbReference type="SAM" id="Phobius"/>
    </source>
</evidence>
<feature type="region of interest" description="Disordered" evidence="1">
    <location>
        <begin position="269"/>
        <end position="290"/>
    </location>
</feature>
<evidence type="ECO:0000256" key="1">
    <source>
        <dbReference type="SAM" id="MobiDB-lite"/>
    </source>
</evidence>
<dbReference type="AlphaFoldDB" id="A0A366HDA1"/>
<accession>A0A366HDA1</accession>
<proteinExistence type="predicted"/>
<organism evidence="4 5">
    <name type="scientific">Roseimicrobium gellanilyticum</name>
    <dbReference type="NCBI Taxonomy" id="748857"/>
    <lineage>
        <taxon>Bacteria</taxon>
        <taxon>Pseudomonadati</taxon>
        <taxon>Verrucomicrobiota</taxon>
        <taxon>Verrucomicrobiia</taxon>
        <taxon>Verrucomicrobiales</taxon>
        <taxon>Verrucomicrobiaceae</taxon>
        <taxon>Roseimicrobium</taxon>
    </lineage>
</organism>
<sequence>MRLMRLLSRHPKLAVFSRSVVDATIGALLMLALLSWQRMRDDDALFRQLVQVAELKAAKVAGGVAPDETRALEILHAVYAEVRERAVFFGDTEWTTPHLLWSAGDHMNRPAGACASYVTVLAKAMQTADFPVRKVGLVKNGIMAYHHVLEAKVNGRWVVLDAAFDQSFRRPDGKLASAADVHGDWLYYRTQIMPGYYPEYDYSGYYYTNWNRIPGAAMVLGWFPEARTWLHAHGISIRFWFLNVHAWLIGLGLGGAGLLLLVRWRGTRKTPAAQKSAAPSPEPREKPKMPEWVRQQALEAPLPLPVAKRG</sequence>
<keyword evidence="2" id="KW-0472">Membrane</keyword>
<dbReference type="InterPro" id="IPR002931">
    <property type="entry name" value="Transglutaminase-like"/>
</dbReference>
<evidence type="ECO:0000259" key="3">
    <source>
        <dbReference type="Pfam" id="PF01841"/>
    </source>
</evidence>
<dbReference type="Gene3D" id="3.10.620.30">
    <property type="match status" value="1"/>
</dbReference>
<evidence type="ECO:0000313" key="4">
    <source>
        <dbReference type="EMBL" id="RBP39799.1"/>
    </source>
</evidence>
<keyword evidence="5" id="KW-1185">Reference proteome</keyword>
<dbReference type="InterPro" id="IPR038765">
    <property type="entry name" value="Papain-like_cys_pep_sf"/>
</dbReference>
<dbReference type="Proteomes" id="UP000253426">
    <property type="component" value="Unassembled WGS sequence"/>
</dbReference>
<dbReference type="Pfam" id="PF01841">
    <property type="entry name" value="Transglut_core"/>
    <property type="match status" value="1"/>
</dbReference>
<reference evidence="4 5" key="1">
    <citation type="submission" date="2018-06" db="EMBL/GenBank/DDBJ databases">
        <title>Genomic Encyclopedia of Type Strains, Phase IV (KMG-IV): sequencing the most valuable type-strain genomes for metagenomic binning, comparative biology and taxonomic classification.</title>
        <authorList>
            <person name="Goeker M."/>
        </authorList>
    </citation>
    <scope>NUCLEOTIDE SEQUENCE [LARGE SCALE GENOMIC DNA]</scope>
    <source>
        <strain evidence="4 5">DSM 25532</strain>
    </source>
</reference>
<protein>
    <recommendedName>
        <fullName evidence="3">Transglutaminase-like domain-containing protein</fullName>
    </recommendedName>
</protein>
<feature type="transmembrane region" description="Helical" evidence="2">
    <location>
        <begin position="240"/>
        <end position="262"/>
    </location>
</feature>
<keyword evidence="2" id="KW-0812">Transmembrane</keyword>
<dbReference type="SUPFAM" id="SSF54001">
    <property type="entry name" value="Cysteine proteinases"/>
    <property type="match status" value="1"/>
</dbReference>
<feature type="domain" description="Transglutaminase-like" evidence="3">
    <location>
        <begin position="67"/>
        <end position="162"/>
    </location>
</feature>